<dbReference type="Gene3D" id="2.60.200.20">
    <property type="match status" value="1"/>
</dbReference>
<accession>A0A840L9Q0</accession>
<name>A0A840L9Q0_9BURK</name>
<keyword evidence="1" id="KW-0472">Membrane</keyword>
<dbReference type="PROSITE" id="PS50006">
    <property type="entry name" value="FHA_DOMAIN"/>
    <property type="match status" value="1"/>
</dbReference>
<comment type="caution">
    <text evidence="3">The sequence shown here is derived from an EMBL/GenBank/DDBJ whole genome shotgun (WGS) entry which is preliminary data.</text>
</comment>
<dbReference type="SUPFAM" id="SSF49879">
    <property type="entry name" value="SMAD/FHA domain"/>
    <property type="match status" value="1"/>
</dbReference>
<dbReference type="InterPro" id="IPR008984">
    <property type="entry name" value="SMAD_FHA_dom_sf"/>
</dbReference>
<feature type="transmembrane region" description="Helical" evidence="1">
    <location>
        <begin position="233"/>
        <end position="252"/>
    </location>
</feature>
<evidence type="ECO:0000259" key="2">
    <source>
        <dbReference type="PROSITE" id="PS50006"/>
    </source>
</evidence>
<dbReference type="EMBL" id="JACHLP010000006">
    <property type="protein sequence ID" value="MBB4844836.1"/>
    <property type="molecule type" value="Genomic_DNA"/>
</dbReference>
<evidence type="ECO:0000313" key="3">
    <source>
        <dbReference type="EMBL" id="MBB4844836.1"/>
    </source>
</evidence>
<dbReference type="Proteomes" id="UP000562027">
    <property type="component" value="Unassembled WGS sequence"/>
</dbReference>
<dbReference type="CDD" id="cd00060">
    <property type="entry name" value="FHA"/>
    <property type="match status" value="1"/>
</dbReference>
<dbReference type="Pfam" id="PF00498">
    <property type="entry name" value="FHA"/>
    <property type="match status" value="1"/>
</dbReference>
<dbReference type="InterPro" id="IPR000253">
    <property type="entry name" value="FHA_dom"/>
</dbReference>
<protein>
    <recommendedName>
        <fullName evidence="2">FHA domain-containing protein</fullName>
    </recommendedName>
</protein>
<keyword evidence="4" id="KW-1185">Reference proteome</keyword>
<feature type="transmembrane region" description="Helical" evidence="1">
    <location>
        <begin position="259"/>
        <end position="277"/>
    </location>
</feature>
<keyword evidence="1" id="KW-1133">Transmembrane helix</keyword>
<keyword evidence="1" id="KW-0812">Transmembrane</keyword>
<sequence>MEQPRIAVLELLGREAQVLRVQRVTQWPLRIGRSAACELVLDDPHLAAEHARLDWTEAGPQLTLLPSLNGGWLGERRLQAGEVVGLEESGQFQLGASQLRWRSLGASLAPEQPLEPHQHRLQAAQQPRTGFVPVLALLLFWLALLAGRQWSQLNPGGPWMDYSVALLGPLAGLLAWAGFCALLTQLFRHRFPFAAHLRIALRLLILRLLLGLALPALAYAFSWPRLMVLEDLADMFGLALLLSWHASLIWPVRRTQARIAIGLTALACLALGLELAHRQQQQYWLGPAYLSALPPPALRLVEPKPVSELIASLRPLEAELARQAKKESEQVGVSVELED</sequence>
<feature type="transmembrane region" description="Helical" evidence="1">
    <location>
        <begin position="162"/>
        <end position="187"/>
    </location>
</feature>
<evidence type="ECO:0000313" key="4">
    <source>
        <dbReference type="Proteomes" id="UP000562027"/>
    </source>
</evidence>
<organism evidence="3 4">
    <name type="scientific">Roseateles oligotrophus</name>
    <dbReference type="NCBI Taxonomy" id="1769250"/>
    <lineage>
        <taxon>Bacteria</taxon>
        <taxon>Pseudomonadati</taxon>
        <taxon>Pseudomonadota</taxon>
        <taxon>Betaproteobacteria</taxon>
        <taxon>Burkholderiales</taxon>
        <taxon>Sphaerotilaceae</taxon>
        <taxon>Roseateles</taxon>
    </lineage>
</organism>
<feature type="domain" description="FHA" evidence="2">
    <location>
        <begin position="29"/>
        <end position="78"/>
    </location>
</feature>
<dbReference type="RefSeq" id="WP_184301800.1">
    <property type="nucleotide sequence ID" value="NZ_JACHLP010000006.1"/>
</dbReference>
<feature type="transmembrane region" description="Helical" evidence="1">
    <location>
        <begin position="130"/>
        <end position="150"/>
    </location>
</feature>
<feature type="transmembrane region" description="Helical" evidence="1">
    <location>
        <begin position="199"/>
        <end position="221"/>
    </location>
</feature>
<gene>
    <name evidence="3" type="ORF">HNP55_003380</name>
</gene>
<reference evidence="3 4" key="1">
    <citation type="submission" date="2020-08" db="EMBL/GenBank/DDBJ databases">
        <title>Functional genomics of gut bacteria from endangered species of beetles.</title>
        <authorList>
            <person name="Carlos-Shanley C."/>
        </authorList>
    </citation>
    <scope>NUCLEOTIDE SEQUENCE [LARGE SCALE GENOMIC DNA]</scope>
    <source>
        <strain evidence="3 4">S00239</strain>
    </source>
</reference>
<proteinExistence type="predicted"/>
<evidence type="ECO:0000256" key="1">
    <source>
        <dbReference type="SAM" id="Phobius"/>
    </source>
</evidence>
<dbReference type="AlphaFoldDB" id="A0A840L9Q0"/>